<feature type="domain" description="NADH:ubiquinone oxidoreductase intermediate-associated protein 30" evidence="5">
    <location>
        <begin position="30"/>
        <end position="210"/>
    </location>
</feature>
<comment type="subcellular location">
    <subcellularLocation>
        <location evidence="1">Mitochondrion</location>
    </subcellularLocation>
</comment>
<comment type="similarity">
    <text evidence="2">Belongs to the CIA30 family.</text>
</comment>
<dbReference type="InterPro" id="IPR013857">
    <property type="entry name" value="NADH-UbQ_OxRdtase-assoc_prot30"/>
</dbReference>
<reference evidence="6 7" key="1">
    <citation type="journal article" date="2024" name="Nat. Commun.">
        <title>Phylogenomics reveals the evolutionary origins of lichenization in chlorophyte algae.</title>
        <authorList>
            <person name="Puginier C."/>
            <person name="Libourel C."/>
            <person name="Otte J."/>
            <person name="Skaloud P."/>
            <person name="Haon M."/>
            <person name="Grisel S."/>
            <person name="Petersen M."/>
            <person name="Berrin J.G."/>
            <person name="Delaux P.M."/>
            <person name="Dal Grande F."/>
            <person name="Keller J."/>
        </authorList>
    </citation>
    <scope>NUCLEOTIDE SEQUENCE [LARGE SCALE GENOMIC DNA]</scope>
    <source>
        <strain evidence="6 7">SAG 216-7</strain>
    </source>
</reference>
<evidence type="ECO:0000256" key="2">
    <source>
        <dbReference type="ARBA" id="ARBA00007884"/>
    </source>
</evidence>
<dbReference type="InterPro" id="IPR039131">
    <property type="entry name" value="NDUFAF1"/>
</dbReference>
<dbReference type="Proteomes" id="UP001491310">
    <property type="component" value="Unassembled WGS sequence"/>
</dbReference>
<accession>A0ABR2Z3V9</accession>
<evidence type="ECO:0000256" key="1">
    <source>
        <dbReference type="ARBA" id="ARBA00004173"/>
    </source>
</evidence>
<dbReference type="Pfam" id="PF08547">
    <property type="entry name" value="CIA30"/>
    <property type="match status" value="1"/>
</dbReference>
<evidence type="ECO:0000256" key="3">
    <source>
        <dbReference type="ARBA" id="ARBA00023128"/>
    </source>
</evidence>
<name>A0ABR2Z3V9_9CHLO</name>
<dbReference type="SUPFAM" id="SSF49785">
    <property type="entry name" value="Galactose-binding domain-like"/>
    <property type="match status" value="1"/>
</dbReference>
<evidence type="ECO:0000256" key="4">
    <source>
        <dbReference type="ARBA" id="ARBA00023186"/>
    </source>
</evidence>
<evidence type="ECO:0000313" key="6">
    <source>
        <dbReference type="EMBL" id="KAK9918340.1"/>
    </source>
</evidence>
<proteinExistence type="inferred from homology"/>
<keyword evidence="7" id="KW-1185">Reference proteome</keyword>
<sequence>MAWKGLVKQAQRYLDKVQNPYPAAERLLYHFASAEDLARWKVFTDRVYGGQSTAQLSLSSNTCNGTATASFHGDISLDIDDETEGKRMQRSGFAGIRTEEMEGQYMDVEGYDALAFRMRGDGRKYIANLRTANWIVGEENSHDVWQAFLLARKGAWQEIILPLDRFLLTHKGRLVETRSEMNPHRIVSLGISLAAGGSDAEKTGPFCLELEWIKAMRARS</sequence>
<evidence type="ECO:0000313" key="7">
    <source>
        <dbReference type="Proteomes" id="UP001491310"/>
    </source>
</evidence>
<comment type="caution">
    <text evidence="6">The sequence shown here is derived from an EMBL/GenBank/DDBJ whole genome shotgun (WGS) entry which is preliminary data.</text>
</comment>
<keyword evidence="4" id="KW-0143">Chaperone</keyword>
<evidence type="ECO:0000259" key="5">
    <source>
        <dbReference type="Pfam" id="PF08547"/>
    </source>
</evidence>
<dbReference type="PANTHER" id="PTHR13194:SF18">
    <property type="entry name" value="COMPLEX I INTERMEDIATE-ASSOCIATED PROTEIN 30, MITOCHONDRIAL"/>
    <property type="match status" value="1"/>
</dbReference>
<dbReference type="InterPro" id="IPR008979">
    <property type="entry name" value="Galactose-bd-like_sf"/>
</dbReference>
<protein>
    <recommendedName>
        <fullName evidence="5">NADH:ubiquinone oxidoreductase intermediate-associated protein 30 domain-containing protein</fullName>
    </recommendedName>
</protein>
<organism evidence="6 7">
    <name type="scientific">Coccomyxa subellipsoidea</name>
    <dbReference type="NCBI Taxonomy" id="248742"/>
    <lineage>
        <taxon>Eukaryota</taxon>
        <taxon>Viridiplantae</taxon>
        <taxon>Chlorophyta</taxon>
        <taxon>core chlorophytes</taxon>
        <taxon>Trebouxiophyceae</taxon>
        <taxon>Trebouxiophyceae incertae sedis</taxon>
        <taxon>Coccomyxaceae</taxon>
        <taxon>Coccomyxa</taxon>
    </lineage>
</organism>
<dbReference type="EMBL" id="JALJOT010000001">
    <property type="protein sequence ID" value="KAK9918340.1"/>
    <property type="molecule type" value="Genomic_DNA"/>
</dbReference>
<gene>
    <name evidence="6" type="ORF">WJX75_003321</name>
</gene>
<dbReference type="PANTHER" id="PTHR13194">
    <property type="entry name" value="COMPLEX I INTERMEDIATE-ASSOCIATED PROTEIN 30"/>
    <property type="match status" value="1"/>
</dbReference>
<keyword evidence="3" id="KW-0496">Mitochondrion</keyword>